<reference evidence="5 6" key="1">
    <citation type="submission" date="2020-01" db="EMBL/GenBank/DDBJ databases">
        <title>Aspergillus terreus IFO 6365 whole genome shotgun sequence.</title>
        <authorList>
            <person name="Kanamasa S."/>
            <person name="Takahashi H."/>
        </authorList>
    </citation>
    <scope>NUCLEOTIDE SEQUENCE [LARGE SCALE GENOMIC DNA]</scope>
    <source>
        <strain evidence="5 6">IFO 6365</strain>
    </source>
</reference>
<dbReference type="InterPro" id="IPR011701">
    <property type="entry name" value="MFS"/>
</dbReference>
<dbReference type="PANTHER" id="PTHR23502">
    <property type="entry name" value="MAJOR FACILITATOR SUPERFAMILY"/>
    <property type="match status" value="1"/>
</dbReference>
<dbReference type="EMBL" id="BLJY01000011">
    <property type="protein sequence ID" value="GFF20209.1"/>
    <property type="molecule type" value="Genomic_DNA"/>
</dbReference>
<evidence type="ECO:0000256" key="3">
    <source>
        <dbReference type="ARBA" id="ARBA00022989"/>
    </source>
</evidence>
<evidence type="ECO:0000313" key="6">
    <source>
        <dbReference type="Proteomes" id="UP000452235"/>
    </source>
</evidence>
<evidence type="ECO:0000313" key="5">
    <source>
        <dbReference type="EMBL" id="GFF20209.1"/>
    </source>
</evidence>
<dbReference type="PANTHER" id="PTHR23502:SF156">
    <property type="entry name" value="TRANSPORTER, PUTATIVE (AFU_ORTHOLOGUE AFUA_5G00420)-RELATED"/>
    <property type="match status" value="1"/>
</dbReference>
<dbReference type="SUPFAM" id="SSF103473">
    <property type="entry name" value="MFS general substrate transporter"/>
    <property type="match status" value="1"/>
</dbReference>
<dbReference type="InterPro" id="IPR036259">
    <property type="entry name" value="MFS_trans_sf"/>
</dbReference>
<dbReference type="AlphaFoldDB" id="A0A5M3Z3M6"/>
<protein>
    <submittedName>
        <fullName evidence="5">MFS general substrate transporter</fullName>
    </submittedName>
</protein>
<organism evidence="5 6">
    <name type="scientific">Aspergillus terreus</name>
    <dbReference type="NCBI Taxonomy" id="33178"/>
    <lineage>
        <taxon>Eukaryota</taxon>
        <taxon>Fungi</taxon>
        <taxon>Dikarya</taxon>
        <taxon>Ascomycota</taxon>
        <taxon>Pezizomycotina</taxon>
        <taxon>Eurotiomycetes</taxon>
        <taxon>Eurotiomycetidae</taxon>
        <taxon>Eurotiales</taxon>
        <taxon>Aspergillaceae</taxon>
        <taxon>Aspergillus</taxon>
        <taxon>Aspergillus subgen. Circumdati</taxon>
    </lineage>
</organism>
<accession>A0A5M3Z3M6</accession>
<comment type="subcellular location">
    <subcellularLocation>
        <location evidence="1">Membrane</location>
        <topology evidence="1">Multi-pass membrane protein</topology>
    </subcellularLocation>
</comment>
<dbReference type="Proteomes" id="UP000452235">
    <property type="component" value="Unassembled WGS sequence"/>
</dbReference>
<keyword evidence="2" id="KW-0812">Transmembrane</keyword>
<keyword evidence="3" id="KW-1133">Transmembrane helix</keyword>
<proteinExistence type="predicted"/>
<keyword evidence="4" id="KW-0472">Membrane</keyword>
<dbReference type="OrthoDB" id="446368at2759"/>
<dbReference type="VEuPathDB" id="FungiDB:ATEG_08263"/>
<dbReference type="VEuPathDB" id="FungiDB:ATEG_04166"/>
<sequence length="260" mass="28807">MFTCDHLLRTTFIVQHQNQECIAAFQCQTDDPRKDPEERSALAERIPRVYQYLTQRTNAPDAETDRPIDVHRRIVQPGRGREYENAREILQEVRFYLDKSGVRMEGEDEVFPWAPRYKWFVSAVLVTLPLIVNVGSSVMSGTLRSLEAEFHIGPEVAVLSTTTMFLIGFVCGPLIFGPLSENYGRQWPILSGVVLFATFSIPVAVAQNFYTILVCRLLNGAFGASSMAVTGGALTDGWHSAVSRGIALDAFVTTAFGGPG</sequence>
<evidence type="ECO:0000256" key="4">
    <source>
        <dbReference type="ARBA" id="ARBA00023136"/>
    </source>
</evidence>
<dbReference type="Gene3D" id="1.20.1720.10">
    <property type="entry name" value="Multidrug resistance protein D"/>
    <property type="match status" value="1"/>
</dbReference>
<dbReference type="GO" id="GO:0022857">
    <property type="term" value="F:transmembrane transporter activity"/>
    <property type="evidence" value="ECO:0007669"/>
    <property type="project" value="InterPro"/>
</dbReference>
<dbReference type="PROSITE" id="PS50850">
    <property type="entry name" value="MFS"/>
    <property type="match status" value="1"/>
</dbReference>
<dbReference type="GO" id="GO:0005886">
    <property type="term" value="C:plasma membrane"/>
    <property type="evidence" value="ECO:0007669"/>
    <property type="project" value="TreeGrafter"/>
</dbReference>
<dbReference type="Pfam" id="PF07690">
    <property type="entry name" value="MFS_1"/>
    <property type="match status" value="1"/>
</dbReference>
<comment type="caution">
    <text evidence="5">The sequence shown here is derived from an EMBL/GenBank/DDBJ whole genome shotgun (WGS) entry which is preliminary data.</text>
</comment>
<name>A0A5M3Z3M6_ASPTE</name>
<keyword evidence="6" id="KW-1185">Reference proteome</keyword>
<evidence type="ECO:0000256" key="1">
    <source>
        <dbReference type="ARBA" id="ARBA00004141"/>
    </source>
</evidence>
<dbReference type="InterPro" id="IPR020846">
    <property type="entry name" value="MFS_dom"/>
</dbReference>
<gene>
    <name evidence="5" type="ORF">ATEIFO6365_0011047100</name>
</gene>
<evidence type="ECO:0000256" key="2">
    <source>
        <dbReference type="ARBA" id="ARBA00022692"/>
    </source>
</evidence>